<dbReference type="AlphaFoldDB" id="A0A9D0ZFE0"/>
<feature type="domain" description="Peptidase M56" evidence="3">
    <location>
        <begin position="165"/>
        <end position="367"/>
    </location>
</feature>
<evidence type="ECO:0000259" key="3">
    <source>
        <dbReference type="Pfam" id="PF05569"/>
    </source>
</evidence>
<feature type="non-terminal residue" evidence="4">
    <location>
        <position position="498"/>
    </location>
</feature>
<feature type="transmembrane region" description="Helical" evidence="2">
    <location>
        <begin position="192"/>
        <end position="212"/>
    </location>
</feature>
<keyword evidence="2" id="KW-1133">Transmembrane helix</keyword>
<dbReference type="PANTHER" id="PTHR34978:SF3">
    <property type="entry name" value="SLR0241 PROTEIN"/>
    <property type="match status" value="1"/>
</dbReference>
<evidence type="ECO:0000256" key="1">
    <source>
        <dbReference type="SAM" id="MobiDB-lite"/>
    </source>
</evidence>
<sequence>MVEAAISGSALIVLLLIIRALFRTHLTNRFRAALWAVALVRLLLPFSLAPSPISLMNALPSAAENPRPYIAQPAQDYSLPSAPVHTPEAENGTPAAVTPAGESVAPPAGESTGSPAVEATNSPAAAVTREDPVTGSDPEAAASSAAVSGGAAEEPSVSGEAAVSADTRVSAPPAAEEESAARRPDTRTLLTALYTAGCVIAGCYFVFINVSCARSLRRRRKFLFRHGSLAVYEAEGLRSPCIFGLPHPAIYVTPEVAADEKALRHVLAHESAHYRRGDHIWALLRALCLVLYWWDPIVYIGAAVSKADCELACDEIAIKRLGEAERYSYGLTLVGLVSPKRRAGDLLSAATTMTGSRRNIRERVEMIVKKPKNAAISLVAVLLIVTLTAACAFTGAETNSGFTPGIYVLDGSGSGVPQLVLKDDGSFELDLGLGEDYIATGEYTVDGSAVSLLGSGGTNYSLEFREGALVFLSAASDTMRYYPQPRSSRTVDDGATFS</sequence>
<dbReference type="InterPro" id="IPR052173">
    <property type="entry name" value="Beta-lactam_resp_regulator"/>
</dbReference>
<evidence type="ECO:0000313" key="4">
    <source>
        <dbReference type="EMBL" id="HIQ78344.1"/>
    </source>
</evidence>
<feature type="transmembrane region" description="Helical" evidence="2">
    <location>
        <begin position="6"/>
        <end position="22"/>
    </location>
</feature>
<feature type="compositionally biased region" description="Low complexity" evidence="1">
    <location>
        <begin position="135"/>
        <end position="156"/>
    </location>
</feature>
<gene>
    <name evidence="4" type="ORF">IAB77_03700</name>
</gene>
<feature type="region of interest" description="Disordered" evidence="1">
    <location>
        <begin position="73"/>
        <end position="184"/>
    </location>
</feature>
<protein>
    <recommendedName>
        <fullName evidence="3">Peptidase M56 domain-containing protein</fullName>
    </recommendedName>
</protein>
<keyword evidence="2" id="KW-0472">Membrane</keyword>
<dbReference type="InterPro" id="IPR008756">
    <property type="entry name" value="Peptidase_M56"/>
</dbReference>
<dbReference type="EMBL" id="DVGA01000039">
    <property type="protein sequence ID" value="HIQ78344.1"/>
    <property type="molecule type" value="Genomic_DNA"/>
</dbReference>
<comment type="caution">
    <text evidence="4">The sequence shown here is derived from an EMBL/GenBank/DDBJ whole genome shotgun (WGS) entry which is preliminary data.</text>
</comment>
<dbReference type="Pfam" id="PF05569">
    <property type="entry name" value="Peptidase_M56"/>
    <property type="match status" value="1"/>
</dbReference>
<proteinExistence type="predicted"/>
<dbReference type="CDD" id="cd07341">
    <property type="entry name" value="M56_BlaR1_MecR1_like"/>
    <property type="match status" value="1"/>
</dbReference>
<feature type="transmembrane region" description="Helical" evidence="2">
    <location>
        <begin position="34"/>
        <end position="53"/>
    </location>
</feature>
<keyword evidence="2" id="KW-0812">Transmembrane</keyword>
<organism evidence="4 5">
    <name type="scientific">Candidatus Scatomorpha intestinavium</name>
    <dbReference type="NCBI Taxonomy" id="2840922"/>
    <lineage>
        <taxon>Bacteria</taxon>
        <taxon>Bacillati</taxon>
        <taxon>Bacillota</taxon>
        <taxon>Clostridia</taxon>
        <taxon>Eubacteriales</taxon>
        <taxon>Candidatus Scatomorpha</taxon>
    </lineage>
</organism>
<evidence type="ECO:0000313" key="5">
    <source>
        <dbReference type="Proteomes" id="UP000824262"/>
    </source>
</evidence>
<reference evidence="4" key="2">
    <citation type="journal article" date="2021" name="PeerJ">
        <title>Extensive microbial diversity within the chicken gut microbiome revealed by metagenomics and culture.</title>
        <authorList>
            <person name="Gilroy R."/>
            <person name="Ravi A."/>
            <person name="Getino M."/>
            <person name="Pursley I."/>
            <person name="Horton D.L."/>
            <person name="Alikhan N.F."/>
            <person name="Baker D."/>
            <person name="Gharbi K."/>
            <person name="Hall N."/>
            <person name="Watson M."/>
            <person name="Adriaenssens E.M."/>
            <person name="Foster-Nyarko E."/>
            <person name="Jarju S."/>
            <person name="Secka A."/>
            <person name="Antonio M."/>
            <person name="Oren A."/>
            <person name="Chaudhuri R.R."/>
            <person name="La Ragione R."/>
            <person name="Hildebrand F."/>
            <person name="Pallen M.J."/>
        </authorList>
    </citation>
    <scope>NUCLEOTIDE SEQUENCE</scope>
    <source>
        <strain evidence="4">ChiBcolR7-354</strain>
    </source>
</reference>
<accession>A0A9D0ZFE0</accession>
<name>A0A9D0ZFE0_9FIRM</name>
<feature type="compositionally biased region" description="Polar residues" evidence="1">
    <location>
        <begin position="111"/>
        <end position="123"/>
    </location>
</feature>
<feature type="transmembrane region" description="Helical" evidence="2">
    <location>
        <begin position="375"/>
        <end position="396"/>
    </location>
</feature>
<reference evidence="4" key="1">
    <citation type="submission" date="2020-10" db="EMBL/GenBank/DDBJ databases">
        <authorList>
            <person name="Gilroy R."/>
        </authorList>
    </citation>
    <scope>NUCLEOTIDE SEQUENCE</scope>
    <source>
        <strain evidence="4">ChiBcolR7-354</strain>
    </source>
</reference>
<dbReference type="Proteomes" id="UP000824262">
    <property type="component" value="Unassembled WGS sequence"/>
</dbReference>
<dbReference type="PANTHER" id="PTHR34978">
    <property type="entry name" value="POSSIBLE SENSOR-TRANSDUCER PROTEIN BLAR"/>
    <property type="match status" value="1"/>
</dbReference>
<evidence type="ECO:0000256" key="2">
    <source>
        <dbReference type="SAM" id="Phobius"/>
    </source>
</evidence>